<gene>
    <name evidence="2" type="ordered locus">Slip_0679</name>
</gene>
<reference evidence="2 3" key="2">
    <citation type="journal article" date="2010" name="Stand. Genomic Sci.">
        <title>Complete genome sequence of Syntrophothermus lipocalidus type strain (TGB-C1).</title>
        <authorList>
            <person name="Djao O.D."/>
            <person name="Zhang X."/>
            <person name="Lucas S."/>
            <person name="Lapidus A."/>
            <person name="Del Rio T.G."/>
            <person name="Nolan M."/>
            <person name="Tice H."/>
            <person name="Cheng J.F."/>
            <person name="Han C."/>
            <person name="Tapia R."/>
            <person name="Goodwin L."/>
            <person name="Pitluck S."/>
            <person name="Liolios K."/>
            <person name="Ivanova N."/>
            <person name="Mavromatis K."/>
            <person name="Mikhailova N."/>
            <person name="Ovchinnikova G."/>
            <person name="Pati A."/>
            <person name="Brambilla E."/>
            <person name="Chen A."/>
            <person name="Palaniappan K."/>
            <person name="Land M."/>
            <person name="Hauser L."/>
            <person name="Chang Y.J."/>
            <person name="Jeffries C.D."/>
            <person name="Rohde M."/>
            <person name="Sikorski J."/>
            <person name="Spring S."/>
            <person name="Goker M."/>
            <person name="Detter J.C."/>
            <person name="Woyke T."/>
            <person name="Bristow J."/>
            <person name="Eisen J.A."/>
            <person name="Markowitz V."/>
            <person name="Hugenholtz P."/>
            <person name="Kyrpides N.C."/>
            <person name="Klenk H.P."/>
        </authorList>
    </citation>
    <scope>NUCLEOTIDE SEQUENCE [LARGE SCALE GENOMIC DNA]</scope>
    <source>
        <strain evidence="3">DSM 12680 / TGB-C1</strain>
    </source>
</reference>
<sequence length="293" mass="32769">MRVISDRVRCLGNRHFNMFVVGKTSAAVVECGVTGSVISFEEQWEQAALKPEIICLMAMHAHFDHVCGIPRLKTLFPAAPVAASPEAAKALGKKKVVSNFFEQDAAMVEVLREEGELTGPVEVPAVDKIEIDCFLDEGEVLDVGQGVKLQIIATPGHSPCSLSAYLPEDQILFISDAAGFQISDTELFPIFFQGYELYVESIRRLMGFPAKVLALPHERIWSGSAIDDFWQRALFQTEQAFAVIRELIEAGTAWEEMEEILLERYYRGNLLIYTPENIKTCVNLLVRRVQECL</sequence>
<organism evidence="2 3">
    <name type="scientific">Syntrophothermus lipocalidus (strain DSM 12680 / TGB-C1)</name>
    <dbReference type="NCBI Taxonomy" id="643648"/>
    <lineage>
        <taxon>Bacteria</taxon>
        <taxon>Bacillati</taxon>
        <taxon>Bacillota</taxon>
        <taxon>Clostridia</taxon>
        <taxon>Eubacteriales</taxon>
        <taxon>Syntrophomonadaceae</taxon>
        <taxon>Syntrophothermus</taxon>
    </lineage>
</organism>
<accession>D7CL77</accession>
<dbReference type="STRING" id="643648.Slip_0679"/>
<evidence type="ECO:0000313" key="2">
    <source>
        <dbReference type="EMBL" id="ADI01462.1"/>
    </source>
</evidence>
<dbReference type="GO" id="GO:0016787">
    <property type="term" value="F:hydrolase activity"/>
    <property type="evidence" value="ECO:0007669"/>
    <property type="project" value="UniProtKB-KW"/>
</dbReference>
<evidence type="ECO:0000259" key="1">
    <source>
        <dbReference type="SMART" id="SM00849"/>
    </source>
</evidence>
<dbReference type="Gene3D" id="3.60.15.10">
    <property type="entry name" value="Ribonuclease Z/Hydroxyacylglutathione hydrolase-like"/>
    <property type="match status" value="1"/>
</dbReference>
<dbReference type="InterPro" id="IPR036866">
    <property type="entry name" value="RibonucZ/Hydroxyglut_hydro"/>
</dbReference>
<dbReference type="Proteomes" id="UP000000378">
    <property type="component" value="Chromosome"/>
</dbReference>
<feature type="domain" description="Metallo-beta-lactamase" evidence="1">
    <location>
        <begin position="14"/>
        <end position="217"/>
    </location>
</feature>
<dbReference type="SMART" id="SM00849">
    <property type="entry name" value="Lactamase_B"/>
    <property type="match status" value="1"/>
</dbReference>
<dbReference type="PANTHER" id="PTHR42951">
    <property type="entry name" value="METALLO-BETA-LACTAMASE DOMAIN-CONTAINING"/>
    <property type="match status" value="1"/>
</dbReference>
<dbReference type="EMBL" id="CP002048">
    <property type="protein sequence ID" value="ADI01462.1"/>
    <property type="molecule type" value="Genomic_DNA"/>
</dbReference>
<dbReference type="Pfam" id="PF00753">
    <property type="entry name" value="Lactamase_B"/>
    <property type="match status" value="1"/>
</dbReference>
<dbReference type="AlphaFoldDB" id="D7CL77"/>
<reference evidence="3" key="1">
    <citation type="journal article" date="2010" name="Stand. Genomic Sci.">
        <title>Complete genome sequence of Syntrophothermus lipocalidus type strain (TGB-C1T).</title>
        <authorList>
            <consortium name="US DOE Joint Genome Institute (JGI-PGF)"/>
            <person name="Djao O."/>
            <person name="Zhang X."/>
            <person name="Lucas S."/>
            <person name="Lapidus A."/>
            <person name="Glavina Del Rio T."/>
            <person name="Nolan M."/>
            <person name="Tice H."/>
            <person name="Cheng J."/>
            <person name="Han C."/>
            <person name="Tapia R."/>
            <person name="Goodwin L."/>
            <person name="Pitluck S."/>
            <person name="Liolios K."/>
            <person name="Ivanova N."/>
            <person name="Mavromatis K."/>
            <person name="Mikhailova N."/>
            <person name="Ovchinnikova G."/>
            <person name="Pati A."/>
            <person name="Brambilla E."/>
            <person name="Chen A."/>
            <person name="Palaniappan K."/>
            <person name="Land M."/>
            <person name="Hauser L."/>
            <person name="Chang Y."/>
            <person name="Jeffries C."/>
            <person name="Rohde M."/>
            <person name="Sikorski J."/>
            <person name="Spring S."/>
            <person name="Goker M."/>
            <person name="Detter J."/>
            <person name="Woyke T."/>
            <person name="Bristow J."/>
            <person name="Eisen J."/>
            <person name="Markowitz V."/>
            <person name="Hugenholtz P."/>
            <person name="Kyrpides N."/>
            <person name="Klenk H."/>
        </authorList>
    </citation>
    <scope>NUCLEOTIDE SEQUENCE [LARGE SCALE GENOMIC DNA]</scope>
    <source>
        <strain evidence="3">DSM 12680 / TGB-C1</strain>
    </source>
</reference>
<dbReference type="RefSeq" id="WP_013174864.1">
    <property type="nucleotide sequence ID" value="NC_014220.1"/>
</dbReference>
<protein>
    <submittedName>
        <fullName evidence="2">Zn-dependent hydrolase including glyoxylase-like protein</fullName>
    </submittedName>
</protein>
<dbReference type="eggNOG" id="COG0491">
    <property type="taxonomic scope" value="Bacteria"/>
</dbReference>
<dbReference type="InterPro" id="IPR050855">
    <property type="entry name" value="NDM-1-like"/>
</dbReference>
<dbReference type="KEGG" id="slp:Slip_0679"/>
<dbReference type="SUPFAM" id="SSF56281">
    <property type="entry name" value="Metallo-hydrolase/oxidoreductase"/>
    <property type="match status" value="1"/>
</dbReference>
<dbReference type="HOGENOM" id="CLU_082362_0_0_9"/>
<dbReference type="InterPro" id="IPR001279">
    <property type="entry name" value="Metallo-B-lactamas"/>
</dbReference>
<keyword evidence="3" id="KW-1185">Reference proteome</keyword>
<name>D7CL77_SYNLT</name>
<evidence type="ECO:0000313" key="3">
    <source>
        <dbReference type="Proteomes" id="UP000000378"/>
    </source>
</evidence>
<keyword evidence="2" id="KW-0378">Hydrolase</keyword>
<proteinExistence type="predicted"/>